<dbReference type="Gene3D" id="2.160.10.10">
    <property type="entry name" value="Hexapeptide repeat proteins"/>
    <property type="match status" value="1"/>
</dbReference>
<dbReference type="CDD" id="cd03360">
    <property type="entry name" value="LbH_AT_putative"/>
    <property type="match status" value="1"/>
</dbReference>
<protein>
    <submittedName>
        <fullName evidence="2">4-amino-6-deoxy-N-Acetyl-D-hexosaminyl-(Lipid carrier) acetyltrasferase</fullName>
    </submittedName>
</protein>
<dbReference type="InterPro" id="IPR041561">
    <property type="entry name" value="PglD_N"/>
</dbReference>
<dbReference type="NCBIfam" id="TIGR03570">
    <property type="entry name" value="NeuD_NnaD"/>
    <property type="match status" value="1"/>
</dbReference>
<dbReference type="RefSeq" id="WP_041113781.1">
    <property type="nucleotide sequence ID" value="NZ_JARTHD010000011.1"/>
</dbReference>
<dbReference type="EMBL" id="JXLP01000009">
    <property type="protein sequence ID" value="KIL78597.1"/>
    <property type="molecule type" value="Genomic_DNA"/>
</dbReference>
<feature type="domain" description="PglD N-terminal" evidence="1">
    <location>
        <begin position="4"/>
        <end position="80"/>
    </location>
</feature>
<dbReference type="InterPro" id="IPR020019">
    <property type="entry name" value="AcTrfase_PglD-like"/>
</dbReference>
<dbReference type="PANTHER" id="PTHR43300:SF7">
    <property type="entry name" value="UDP-N-ACETYLBACILLOSAMINE N-ACETYLTRANSFERASE"/>
    <property type="match status" value="1"/>
</dbReference>
<reference evidence="2 3" key="1">
    <citation type="submission" date="2015-01" db="EMBL/GenBank/DDBJ databases">
        <title>Genome Assembly of Bacillus badius MTCC 1458.</title>
        <authorList>
            <person name="Verma A."/>
            <person name="Khatri I."/>
            <person name="Mual P."/>
            <person name="Subramanian S."/>
            <person name="Krishnamurthi S."/>
        </authorList>
    </citation>
    <scope>NUCLEOTIDE SEQUENCE [LARGE SCALE GENOMIC DNA]</scope>
    <source>
        <strain evidence="2 3">MTCC 1458</strain>
    </source>
</reference>
<name>A0ABR5AV06_BACBA</name>
<dbReference type="InterPro" id="IPR050179">
    <property type="entry name" value="Trans_hexapeptide_repeat"/>
</dbReference>
<gene>
    <name evidence="2" type="ORF">SD77_4277</name>
</gene>
<dbReference type="PANTHER" id="PTHR43300">
    <property type="entry name" value="ACETYLTRANSFERASE"/>
    <property type="match status" value="1"/>
</dbReference>
<evidence type="ECO:0000259" key="1">
    <source>
        <dbReference type="Pfam" id="PF17836"/>
    </source>
</evidence>
<comment type="caution">
    <text evidence="2">The sequence shown here is derived from an EMBL/GenBank/DDBJ whole genome shotgun (WGS) entry which is preliminary data.</text>
</comment>
<dbReference type="Pfam" id="PF17836">
    <property type="entry name" value="PglD_N"/>
    <property type="match status" value="1"/>
</dbReference>
<evidence type="ECO:0000313" key="3">
    <source>
        <dbReference type="Proteomes" id="UP000031982"/>
    </source>
</evidence>
<organism evidence="2 3">
    <name type="scientific">Bacillus badius</name>
    <dbReference type="NCBI Taxonomy" id="1455"/>
    <lineage>
        <taxon>Bacteria</taxon>
        <taxon>Bacillati</taxon>
        <taxon>Bacillota</taxon>
        <taxon>Bacilli</taxon>
        <taxon>Bacillales</taxon>
        <taxon>Bacillaceae</taxon>
        <taxon>Pseudobacillus</taxon>
    </lineage>
</organism>
<dbReference type="SUPFAM" id="SSF51161">
    <property type="entry name" value="Trimeric LpxA-like enzymes"/>
    <property type="match status" value="1"/>
</dbReference>
<dbReference type="Proteomes" id="UP000031982">
    <property type="component" value="Unassembled WGS sequence"/>
</dbReference>
<proteinExistence type="predicted"/>
<sequence>MKEIAIIGGGGHSKVIQDIIQAGEQYKPVALLDDKYEALQQKGEFIFAPISDAVKLIEREVEFVVAVGNNRVRKRLAEKLAAERARFAVLIHPAAVISPSAVIEAGTVVMPGAVIQADTVIGRHAIINTAAVVEHDNRIEDFVHISPRAVLTGNVEAAEGAHIGAGAVVIPGKKIGPWSVVGAGSAVISDIPKEVTAAGTPARIIQPAQEGVRSKA</sequence>
<accession>A0ABR5AV06</accession>
<evidence type="ECO:0000313" key="2">
    <source>
        <dbReference type="EMBL" id="KIL78597.1"/>
    </source>
</evidence>
<dbReference type="InterPro" id="IPR011004">
    <property type="entry name" value="Trimer_LpxA-like_sf"/>
</dbReference>
<dbReference type="Gene3D" id="3.40.50.20">
    <property type="match status" value="1"/>
</dbReference>
<keyword evidence="3" id="KW-1185">Reference proteome</keyword>